<organism evidence="4 5">
    <name type="scientific">Mizuhopecten yessoensis</name>
    <name type="common">Japanese scallop</name>
    <name type="synonym">Patinopecten yessoensis</name>
    <dbReference type="NCBI Taxonomy" id="6573"/>
    <lineage>
        <taxon>Eukaryota</taxon>
        <taxon>Metazoa</taxon>
        <taxon>Spiralia</taxon>
        <taxon>Lophotrochozoa</taxon>
        <taxon>Mollusca</taxon>
        <taxon>Bivalvia</taxon>
        <taxon>Autobranchia</taxon>
        <taxon>Pteriomorphia</taxon>
        <taxon>Pectinida</taxon>
        <taxon>Pectinoidea</taxon>
        <taxon>Pectinidae</taxon>
        <taxon>Mizuhopecten</taxon>
    </lineage>
</organism>
<gene>
    <name evidence="4" type="ORF">KP79_PYT24002</name>
</gene>
<evidence type="ECO:0000256" key="2">
    <source>
        <dbReference type="RuleBase" id="RU000363"/>
    </source>
</evidence>
<dbReference type="OrthoDB" id="5296at2759"/>
<evidence type="ECO:0000256" key="3">
    <source>
        <dbReference type="SAM" id="Phobius"/>
    </source>
</evidence>
<dbReference type="Pfam" id="PF00106">
    <property type="entry name" value="adh_short"/>
    <property type="match status" value="1"/>
</dbReference>
<sequence length="348" mass="39644">MNSLSGSTRSQVQKDFYKMSLYIVALLVLAYVISKKFLRSLKIPRIYDKYVFITGCDSGFGHLLAKRLDFRGVNVFAGCLTEDGRAKLDKSTSCRVTSMLIDVTDEESIKNAFMIVKSRLPYGRGLHGLVNNAGIYDSLGAISSEWLSIKDFEKLMNVNLYGMVRVTNRFLPLVRAERGRIVNMSSVAGRLIAAGGAPYVCSKFAVEGYSDTIRQEYYTAGIKVSIIEPSAYKTDIIDISNMKKKVHEYFNRQDEDTIEYYGKDYPDLLIKNIWDKYVFSGRFYQVVDAYEHALTAKYPEGRYLVGKDSNTFFWLLYIAPEWLSAMALGIFNWPLPKGLRKFCFVISF</sequence>
<dbReference type="InterPro" id="IPR020904">
    <property type="entry name" value="Sc_DH/Rdtase_CS"/>
</dbReference>
<feature type="transmembrane region" description="Helical" evidence="3">
    <location>
        <begin position="312"/>
        <end position="331"/>
    </location>
</feature>
<keyword evidence="3" id="KW-0812">Transmembrane</keyword>
<dbReference type="PANTHER" id="PTHR43313:SF1">
    <property type="entry name" value="3BETA-HYDROXYSTEROID DEHYDROGENASE DHS-16"/>
    <property type="match status" value="1"/>
</dbReference>
<feature type="transmembrane region" description="Helical" evidence="3">
    <location>
        <begin position="20"/>
        <end position="38"/>
    </location>
</feature>
<dbReference type="InterPro" id="IPR002347">
    <property type="entry name" value="SDR_fam"/>
</dbReference>
<dbReference type="Gene3D" id="3.40.50.720">
    <property type="entry name" value="NAD(P)-binding Rossmann-like Domain"/>
    <property type="match status" value="1"/>
</dbReference>
<dbReference type="GO" id="GO:0008202">
    <property type="term" value="P:steroid metabolic process"/>
    <property type="evidence" value="ECO:0007669"/>
    <property type="project" value="TreeGrafter"/>
</dbReference>
<dbReference type="EMBL" id="NEDP02005564">
    <property type="protein sequence ID" value="OWF38519.1"/>
    <property type="molecule type" value="Genomic_DNA"/>
</dbReference>
<dbReference type="InterPro" id="IPR036291">
    <property type="entry name" value="NAD(P)-bd_dom_sf"/>
</dbReference>
<protein>
    <submittedName>
        <fullName evidence="4">Retinol dehydrogenase 7</fullName>
    </submittedName>
</protein>
<dbReference type="PROSITE" id="PS00061">
    <property type="entry name" value="ADH_SHORT"/>
    <property type="match status" value="1"/>
</dbReference>
<keyword evidence="1" id="KW-0560">Oxidoreductase</keyword>
<evidence type="ECO:0000256" key="1">
    <source>
        <dbReference type="ARBA" id="ARBA00023002"/>
    </source>
</evidence>
<keyword evidence="3" id="KW-1133">Transmembrane helix</keyword>
<evidence type="ECO:0000313" key="5">
    <source>
        <dbReference type="Proteomes" id="UP000242188"/>
    </source>
</evidence>
<comment type="similarity">
    <text evidence="2">Belongs to the short-chain dehydrogenases/reductases (SDR) family.</text>
</comment>
<keyword evidence="5" id="KW-1185">Reference proteome</keyword>
<proteinExistence type="inferred from homology"/>
<dbReference type="PRINTS" id="PR00081">
    <property type="entry name" value="GDHRDH"/>
</dbReference>
<dbReference type="GO" id="GO:0016491">
    <property type="term" value="F:oxidoreductase activity"/>
    <property type="evidence" value="ECO:0007669"/>
    <property type="project" value="UniProtKB-KW"/>
</dbReference>
<evidence type="ECO:0000313" key="4">
    <source>
        <dbReference type="EMBL" id="OWF38519.1"/>
    </source>
</evidence>
<reference evidence="4 5" key="1">
    <citation type="journal article" date="2017" name="Nat. Ecol. Evol.">
        <title>Scallop genome provides insights into evolution of bilaterian karyotype and development.</title>
        <authorList>
            <person name="Wang S."/>
            <person name="Zhang J."/>
            <person name="Jiao W."/>
            <person name="Li J."/>
            <person name="Xun X."/>
            <person name="Sun Y."/>
            <person name="Guo X."/>
            <person name="Huan P."/>
            <person name="Dong B."/>
            <person name="Zhang L."/>
            <person name="Hu X."/>
            <person name="Sun X."/>
            <person name="Wang J."/>
            <person name="Zhao C."/>
            <person name="Wang Y."/>
            <person name="Wang D."/>
            <person name="Huang X."/>
            <person name="Wang R."/>
            <person name="Lv J."/>
            <person name="Li Y."/>
            <person name="Zhang Z."/>
            <person name="Liu B."/>
            <person name="Lu W."/>
            <person name="Hui Y."/>
            <person name="Liang J."/>
            <person name="Zhou Z."/>
            <person name="Hou R."/>
            <person name="Li X."/>
            <person name="Liu Y."/>
            <person name="Li H."/>
            <person name="Ning X."/>
            <person name="Lin Y."/>
            <person name="Zhao L."/>
            <person name="Xing Q."/>
            <person name="Dou J."/>
            <person name="Li Y."/>
            <person name="Mao J."/>
            <person name="Guo H."/>
            <person name="Dou H."/>
            <person name="Li T."/>
            <person name="Mu C."/>
            <person name="Jiang W."/>
            <person name="Fu Q."/>
            <person name="Fu X."/>
            <person name="Miao Y."/>
            <person name="Liu J."/>
            <person name="Yu Q."/>
            <person name="Li R."/>
            <person name="Liao H."/>
            <person name="Li X."/>
            <person name="Kong Y."/>
            <person name="Jiang Z."/>
            <person name="Chourrout D."/>
            <person name="Li R."/>
            <person name="Bao Z."/>
        </authorList>
    </citation>
    <scope>NUCLEOTIDE SEQUENCE [LARGE SCALE GENOMIC DNA]</scope>
    <source>
        <strain evidence="4 5">PY_sf001</strain>
    </source>
</reference>
<keyword evidence="3" id="KW-0472">Membrane</keyword>
<dbReference type="Proteomes" id="UP000242188">
    <property type="component" value="Unassembled WGS sequence"/>
</dbReference>
<name>A0A210PPU1_MIZYE</name>
<dbReference type="SUPFAM" id="SSF51735">
    <property type="entry name" value="NAD(P)-binding Rossmann-fold domains"/>
    <property type="match status" value="1"/>
</dbReference>
<dbReference type="PANTHER" id="PTHR43313">
    <property type="entry name" value="SHORT-CHAIN DEHYDROGENASE/REDUCTASE FAMILY 9C"/>
    <property type="match status" value="1"/>
</dbReference>
<dbReference type="PRINTS" id="PR00080">
    <property type="entry name" value="SDRFAMILY"/>
</dbReference>
<accession>A0A210PPU1</accession>
<dbReference type="AlphaFoldDB" id="A0A210PPU1"/>
<comment type="caution">
    <text evidence="4">The sequence shown here is derived from an EMBL/GenBank/DDBJ whole genome shotgun (WGS) entry which is preliminary data.</text>
</comment>